<dbReference type="STRING" id="908937.Prede_1203"/>
<dbReference type="EMBL" id="CP003368">
    <property type="protein sequence ID" value="AGB28530.1"/>
    <property type="molecule type" value="Genomic_DNA"/>
</dbReference>
<dbReference type="InterPro" id="IPR036929">
    <property type="entry name" value="DsbDN_sf"/>
</dbReference>
<evidence type="ECO:0000313" key="4">
    <source>
        <dbReference type="EMBL" id="EGQ15712.1"/>
    </source>
</evidence>
<dbReference type="AlphaFoldDB" id="F9D2B8"/>
<protein>
    <recommendedName>
        <fullName evidence="2">Thiol:disulfide interchange protein DsbD N-terminal domain-containing protein</fullName>
    </recommendedName>
</protein>
<accession>F9D2B8</accession>
<dbReference type="eggNOG" id="COG4232">
    <property type="taxonomic scope" value="Bacteria"/>
</dbReference>
<dbReference type="PANTHER" id="PTHR32234">
    <property type="entry name" value="THIOL:DISULFIDE INTERCHANGE PROTEIN DSBD"/>
    <property type="match status" value="1"/>
</dbReference>
<reference evidence="6" key="3">
    <citation type="submission" date="2012-02" db="EMBL/GenBank/DDBJ databases">
        <title>Complete sequence of chromosome 1 of Prevotella dentalis DSM 3688.</title>
        <authorList>
            <person name="Lucas S."/>
            <person name="Copeland A."/>
            <person name="Lapidus A."/>
            <person name="Glavina del Rio T."/>
            <person name="Dalin E."/>
            <person name="Tice H."/>
            <person name="Bruce D."/>
            <person name="Goodwin L."/>
            <person name="Pitluck S."/>
            <person name="Peters L."/>
            <person name="Mikhailova N."/>
            <person name="Chertkov O."/>
            <person name="Kyrpides N."/>
            <person name="Mavromatis K."/>
            <person name="Ivanova N."/>
            <person name="Brettin T."/>
            <person name="Detter J.C."/>
            <person name="Han C."/>
            <person name="Larimer F."/>
            <person name="Land M."/>
            <person name="Hauser L."/>
            <person name="Markowitz V."/>
            <person name="Cheng J.-F."/>
            <person name="Hugenholtz P."/>
            <person name="Woyke T."/>
            <person name="Wu D."/>
            <person name="Gronow S."/>
            <person name="Wellnitz S."/>
            <person name="Brambilla E."/>
            <person name="Klenk H.-P."/>
            <person name="Eisen J.A."/>
        </authorList>
    </citation>
    <scope>NUCLEOTIDE SEQUENCE [LARGE SCALE GENOMIC DNA]</scope>
    <source>
        <strain evidence="6">ATCC 49559 / DSM 3688 / JCM 13448 / NCTC 12043 / ES 2772</strain>
    </source>
</reference>
<dbReference type="Gene3D" id="2.60.40.1250">
    <property type="entry name" value="Thiol:disulfide interchange protein DsbD, N-terminal domain"/>
    <property type="match status" value="1"/>
</dbReference>
<dbReference type="PATRIC" id="fig|908937.9.peg.1253"/>
<dbReference type="Proteomes" id="UP000010862">
    <property type="component" value="Chromosome 1"/>
</dbReference>
<dbReference type="KEGG" id="pdt:Prede_1203"/>
<sequence length="226" mass="25073">MPSCRPQQDEGIFCVQNRGKERTESFWTGRKKTITLQQHITHGLMKKIATLALSMAFAMLAHAQTAGPVRFTSQLVTHDDAQAEIVFTGAMAPGWHVYSTDLGSEGPIQASFNVNKLNGVELVGKLTAEGHEINKFDKLFGMQLRYFENSVRFVQKVRFTKLSYTIDAYLEYGACNDQNCMPPAQADIKRQGTAPKIYAPTATSRTAGKKPAARPRTATTTARSRR</sequence>
<reference evidence="4 5" key="1">
    <citation type="submission" date="2011-04" db="EMBL/GenBank/DDBJ databases">
        <authorList>
            <person name="Muzny D."/>
            <person name="Qin X."/>
            <person name="Deng J."/>
            <person name="Jiang H."/>
            <person name="Liu Y."/>
            <person name="Qu J."/>
            <person name="Song X.-Z."/>
            <person name="Zhang L."/>
            <person name="Thornton R."/>
            <person name="Coyle M."/>
            <person name="Francisco L."/>
            <person name="Jackson L."/>
            <person name="Javaid M."/>
            <person name="Korchina V."/>
            <person name="Kovar C."/>
            <person name="Mata R."/>
            <person name="Mathew T."/>
            <person name="Ngo R."/>
            <person name="Nguyen L."/>
            <person name="Nguyen N."/>
            <person name="Okwuonu G."/>
            <person name="Ongeri F."/>
            <person name="Pham C."/>
            <person name="Simmons D."/>
            <person name="Wilczek-Boney K."/>
            <person name="Hale W."/>
            <person name="Jakkamsetti A."/>
            <person name="Pham P."/>
            <person name="Ruth R."/>
            <person name="San Lucas F."/>
            <person name="Warren J."/>
            <person name="Zhang J."/>
            <person name="Zhao Z."/>
            <person name="Zhou C."/>
            <person name="Zhu D."/>
            <person name="Lee S."/>
            <person name="Bess C."/>
            <person name="Blankenburg K."/>
            <person name="Forbes L."/>
            <person name="Fu Q."/>
            <person name="Gubbala S."/>
            <person name="Hirani K."/>
            <person name="Jayaseelan J.C."/>
            <person name="Lara F."/>
            <person name="Munidasa M."/>
            <person name="Palculict T."/>
            <person name="Patil S."/>
            <person name="Pu L.-L."/>
            <person name="Saada N."/>
            <person name="Tang L."/>
            <person name="Weissenberger G."/>
            <person name="Zhu Y."/>
            <person name="Hemphill L."/>
            <person name="Shang Y."/>
            <person name="Youmans B."/>
            <person name="Ayvaz T."/>
            <person name="Ross M."/>
            <person name="Santibanez J."/>
            <person name="Aqrawi P."/>
            <person name="Gross S."/>
            <person name="Joshi V."/>
            <person name="Fowler G."/>
            <person name="Nazareth L."/>
            <person name="Reid J."/>
            <person name="Worley K."/>
            <person name="Petrosino J."/>
            <person name="Highlander S."/>
            <person name="Gibbs R."/>
        </authorList>
    </citation>
    <scope>NUCLEOTIDE SEQUENCE [LARGE SCALE GENOMIC DNA]</scope>
    <source>
        <strain evidence="4 5">DSM 3688</strain>
    </source>
</reference>
<proteinExistence type="predicted"/>
<evidence type="ECO:0000256" key="1">
    <source>
        <dbReference type="SAM" id="MobiDB-lite"/>
    </source>
</evidence>
<dbReference type="Proteomes" id="UP000007820">
    <property type="component" value="Unassembled WGS sequence"/>
</dbReference>
<dbReference type="Pfam" id="PF11412">
    <property type="entry name" value="DsbD_N"/>
    <property type="match status" value="1"/>
</dbReference>
<dbReference type="InterPro" id="IPR028250">
    <property type="entry name" value="DsbDN"/>
</dbReference>
<organism evidence="4 5">
    <name type="scientific">Prevotella dentalis (strain ATCC 49559 / DSM 3688 / JCM 13448 / NCTC 12043 / ES 2772)</name>
    <name type="common">Mitsuokella dentalis</name>
    <dbReference type="NCBI Taxonomy" id="908937"/>
    <lineage>
        <taxon>Bacteria</taxon>
        <taxon>Pseudomonadati</taxon>
        <taxon>Bacteroidota</taxon>
        <taxon>Bacteroidia</taxon>
        <taxon>Bacteroidales</taxon>
        <taxon>Prevotellaceae</taxon>
        <taxon>Prevotella</taxon>
    </lineage>
</organism>
<feature type="region of interest" description="Disordered" evidence="1">
    <location>
        <begin position="191"/>
        <end position="226"/>
    </location>
</feature>
<gene>
    <name evidence="3" type="ordered locus">Prede_1203</name>
    <name evidence="4" type="ORF">HMPREF9136_1077</name>
</gene>
<dbReference type="GO" id="GO:0045454">
    <property type="term" value="P:cell redox homeostasis"/>
    <property type="evidence" value="ECO:0007669"/>
    <property type="project" value="TreeGrafter"/>
</dbReference>
<reference evidence="3" key="2">
    <citation type="submission" date="2012-02" db="EMBL/GenBank/DDBJ databases">
        <title>Complete sequence of chromosome 1 of Prevotella dentalis DSM 3688.</title>
        <authorList>
            <consortium name="US DOE Joint Genome Institute (JGI-PGF)"/>
            <person name="Lucas S."/>
            <person name="Copeland A."/>
            <person name="Lapidus A."/>
            <person name="Glavina del Rio T."/>
            <person name="Dalin E."/>
            <person name="Tice H."/>
            <person name="Bruce D."/>
            <person name="Goodwin L."/>
            <person name="Pitluck S."/>
            <person name="Peters L."/>
            <person name="Mikhailova N."/>
            <person name="Chertkov O."/>
            <person name="Kyrpides N."/>
            <person name="Mavromatis K."/>
            <person name="Ivanova N."/>
            <person name="Brettin T."/>
            <person name="Detter J.C."/>
            <person name="Han C."/>
            <person name="Larimer F."/>
            <person name="Land M."/>
            <person name="Hauser L."/>
            <person name="Markowitz V."/>
            <person name="Cheng J.-F."/>
            <person name="Hugenholtz P."/>
            <person name="Woyke T."/>
            <person name="Wu D."/>
            <person name="Gronow S."/>
            <person name="Wellnitz S."/>
            <person name="Brambilla E."/>
            <person name="Klenk H.-P."/>
            <person name="Eisen J.A."/>
        </authorList>
    </citation>
    <scope>NUCLEOTIDE SEQUENCE [LARGE SCALE GENOMIC DNA]</scope>
    <source>
        <strain evidence="3">DSM 3688</strain>
    </source>
</reference>
<feature type="domain" description="Thiol:disulfide interchange protein DsbD N-terminal" evidence="2">
    <location>
        <begin position="79"/>
        <end position="187"/>
    </location>
</feature>
<evidence type="ECO:0000313" key="3">
    <source>
        <dbReference type="EMBL" id="AGB28530.1"/>
    </source>
</evidence>
<feature type="compositionally biased region" description="Low complexity" evidence="1">
    <location>
        <begin position="214"/>
        <end position="226"/>
    </location>
</feature>
<keyword evidence="6" id="KW-1185">Reference proteome</keyword>
<evidence type="ECO:0000313" key="5">
    <source>
        <dbReference type="Proteomes" id="UP000007820"/>
    </source>
</evidence>
<name>F9D2B8_PREDD</name>
<dbReference type="GO" id="GO:0015035">
    <property type="term" value="F:protein-disulfide reductase activity"/>
    <property type="evidence" value="ECO:0007669"/>
    <property type="project" value="TreeGrafter"/>
</dbReference>
<dbReference type="EMBL" id="AFPW01000013">
    <property type="protein sequence ID" value="EGQ15712.1"/>
    <property type="molecule type" value="Genomic_DNA"/>
</dbReference>
<dbReference type="PANTHER" id="PTHR32234:SF0">
    <property type="entry name" value="THIOL:DISULFIDE INTERCHANGE PROTEIN DSBD"/>
    <property type="match status" value="1"/>
</dbReference>
<evidence type="ECO:0000313" key="6">
    <source>
        <dbReference type="Proteomes" id="UP000010862"/>
    </source>
</evidence>
<dbReference type="HOGENOM" id="CLU_1223847_0_0_10"/>
<dbReference type="OrthoDB" id="767251at2"/>
<evidence type="ECO:0000259" key="2">
    <source>
        <dbReference type="Pfam" id="PF11412"/>
    </source>
</evidence>